<dbReference type="InterPro" id="IPR019196">
    <property type="entry name" value="ABC_transp_unknown"/>
</dbReference>
<dbReference type="STRING" id="415747.SAMN03097708_00893"/>
<keyword evidence="1" id="KW-1133">Transmembrane helix</keyword>
<dbReference type="InterPro" id="IPR055396">
    <property type="entry name" value="DUF7088"/>
</dbReference>
<dbReference type="AlphaFoldDB" id="A0A1G5PUX7"/>
<feature type="transmembrane region" description="Helical" evidence="1">
    <location>
        <begin position="421"/>
        <end position="447"/>
    </location>
</feature>
<sequence>MDIDRNSRRRLRVQNWIFVVLFLVAIGLVGWLSTRYHLQADWTASGRHTLSEASKQLLEGMEGPVTITAFARESGASQLRPRIREMIERYRRHKADLSLAFVDPDQHPDRVRALGVRVDGELVVEYQGRRENLTTVGEQALTNALQRLARGGERRVLFLSGHGERSPGGERNFDYGQWTAQLQQKGIRFDTINLSITPAIPEDAAALVIADPRQKPLPGEAALIENWVAAGGNLLWLREPDGASGFEALAERLGVTLGDGTLVDPTGQQLGIDHPAFVVVAEYPDHPITGDLSSLTLFPIAGYLVTGQSDFRFQPILQTLERSWAETGELEGAIEHDKGELSGRLPLGVTATRNLADKNGAESTQRVAVVGDADFLSNQYLGNGANRELGNRLVNWLNHDDAFISIPSRTAPDVSLTLTPMISAVLGFGFLLVLPLGLAGTGVFIWWRRRKR</sequence>
<feature type="domain" description="DUF7088" evidence="3">
    <location>
        <begin position="45"/>
        <end position="113"/>
    </location>
</feature>
<keyword evidence="1" id="KW-0812">Transmembrane</keyword>
<name>A0A1G5PUX7_9GAMM</name>
<keyword evidence="5" id="KW-1185">Reference proteome</keyword>
<dbReference type="InterPro" id="IPR029062">
    <property type="entry name" value="Class_I_gatase-like"/>
</dbReference>
<dbReference type="Pfam" id="PF23357">
    <property type="entry name" value="DUF7088"/>
    <property type="match status" value="1"/>
</dbReference>
<evidence type="ECO:0000259" key="3">
    <source>
        <dbReference type="Pfam" id="PF23357"/>
    </source>
</evidence>
<feature type="transmembrane region" description="Helical" evidence="1">
    <location>
        <begin position="15"/>
        <end position="33"/>
    </location>
</feature>
<dbReference type="Gene3D" id="3.40.50.880">
    <property type="match status" value="1"/>
</dbReference>
<protein>
    <submittedName>
        <fullName evidence="4">ABC-type uncharacterized transport system involved in gliding motility, auxiliary component</fullName>
    </submittedName>
</protein>
<dbReference type="SUPFAM" id="SSF52317">
    <property type="entry name" value="Class I glutamine amidotransferase-like"/>
    <property type="match status" value="1"/>
</dbReference>
<dbReference type="EMBL" id="FMWD01000002">
    <property type="protein sequence ID" value="SCZ53232.1"/>
    <property type="molecule type" value="Genomic_DNA"/>
</dbReference>
<dbReference type="Proteomes" id="UP000199648">
    <property type="component" value="Unassembled WGS sequence"/>
</dbReference>
<proteinExistence type="predicted"/>
<evidence type="ECO:0000313" key="4">
    <source>
        <dbReference type="EMBL" id="SCZ53232.1"/>
    </source>
</evidence>
<evidence type="ECO:0000259" key="2">
    <source>
        <dbReference type="Pfam" id="PF09822"/>
    </source>
</evidence>
<keyword evidence="1" id="KW-0472">Membrane</keyword>
<accession>A0A1G5PUX7</accession>
<feature type="domain" description="ABC-type uncharacterised transport system" evidence="2">
    <location>
        <begin position="154"/>
        <end position="385"/>
    </location>
</feature>
<organism evidence="4 5">
    <name type="scientific">Thiohalomonas denitrificans</name>
    <dbReference type="NCBI Taxonomy" id="415747"/>
    <lineage>
        <taxon>Bacteria</taxon>
        <taxon>Pseudomonadati</taxon>
        <taxon>Pseudomonadota</taxon>
        <taxon>Gammaproteobacteria</taxon>
        <taxon>Thiohalomonadales</taxon>
        <taxon>Thiohalomonadaceae</taxon>
        <taxon>Thiohalomonas</taxon>
    </lineage>
</organism>
<dbReference type="RefSeq" id="WP_092993013.1">
    <property type="nucleotide sequence ID" value="NZ_FMWD01000002.1"/>
</dbReference>
<reference evidence="4 5" key="1">
    <citation type="submission" date="2016-10" db="EMBL/GenBank/DDBJ databases">
        <authorList>
            <person name="de Groot N.N."/>
        </authorList>
    </citation>
    <scope>NUCLEOTIDE SEQUENCE [LARGE SCALE GENOMIC DNA]</scope>
    <source>
        <strain evidence="4 5">HLD2</strain>
    </source>
</reference>
<evidence type="ECO:0000256" key="1">
    <source>
        <dbReference type="SAM" id="Phobius"/>
    </source>
</evidence>
<gene>
    <name evidence="4" type="ORF">SAMN03097708_00893</name>
</gene>
<dbReference type="Pfam" id="PF09822">
    <property type="entry name" value="ABC_transp_aux"/>
    <property type="match status" value="1"/>
</dbReference>
<evidence type="ECO:0000313" key="5">
    <source>
        <dbReference type="Proteomes" id="UP000199648"/>
    </source>
</evidence>
<dbReference type="OrthoDB" id="8530910at2"/>